<comment type="caution">
    <text evidence="1">The sequence shown here is derived from an EMBL/GenBank/DDBJ whole genome shotgun (WGS) entry which is preliminary data.</text>
</comment>
<dbReference type="EMBL" id="NIDE01000004">
    <property type="protein sequence ID" value="OWK43501.1"/>
    <property type="molecule type" value="Genomic_DNA"/>
</dbReference>
<accession>A0A225DQD3</accession>
<proteinExistence type="predicted"/>
<evidence type="ECO:0000313" key="2">
    <source>
        <dbReference type="Proteomes" id="UP000214646"/>
    </source>
</evidence>
<protein>
    <submittedName>
        <fullName evidence="1">Uncharacterized protein</fullName>
    </submittedName>
</protein>
<keyword evidence="2" id="KW-1185">Reference proteome</keyword>
<name>A0A225DQD3_9BACT</name>
<gene>
    <name evidence="1" type="ORF">FRUB_03100</name>
</gene>
<dbReference type="RefSeq" id="WP_088254332.1">
    <property type="nucleotide sequence ID" value="NZ_NIDE01000004.1"/>
</dbReference>
<dbReference type="Proteomes" id="UP000214646">
    <property type="component" value="Unassembled WGS sequence"/>
</dbReference>
<reference evidence="2" key="1">
    <citation type="submission" date="2017-06" db="EMBL/GenBank/DDBJ databases">
        <title>Genome analysis of Fimbriiglobus ruber SP5, the first member of the order Planctomycetales with confirmed chitinolytic capability.</title>
        <authorList>
            <person name="Ravin N.V."/>
            <person name="Rakitin A.L."/>
            <person name="Ivanova A.A."/>
            <person name="Beletsky A.V."/>
            <person name="Kulichevskaya I.S."/>
            <person name="Mardanov A.V."/>
            <person name="Dedysh S.N."/>
        </authorList>
    </citation>
    <scope>NUCLEOTIDE SEQUENCE [LARGE SCALE GENOMIC DNA]</scope>
    <source>
        <strain evidence="2">SP5</strain>
    </source>
</reference>
<sequence length="120" mass="13422">MDDKVTRLISAALKQTESGELGWKAFDEETFSAMIGPGTVQIFRSYTKIDDDDGGLRPSTAYSIQLLDKKSQVIDDWEFNEVEMNNFMLVDSLFRAARKAAYGSNKVLDEMLSALEAGKK</sequence>
<organism evidence="1 2">
    <name type="scientific">Fimbriiglobus ruber</name>
    <dbReference type="NCBI Taxonomy" id="1908690"/>
    <lineage>
        <taxon>Bacteria</taxon>
        <taxon>Pseudomonadati</taxon>
        <taxon>Planctomycetota</taxon>
        <taxon>Planctomycetia</taxon>
        <taxon>Gemmatales</taxon>
        <taxon>Gemmataceae</taxon>
        <taxon>Fimbriiglobus</taxon>
    </lineage>
</organism>
<dbReference type="AlphaFoldDB" id="A0A225DQD3"/>
<evidence type="ECO:0000313" key="1">
    <source>
        <dbReference type="EMBL" id="OWK43501.1"/>
    </source>
</evidence>